<dbReference type="InterPro" id="IPR019317">
    <property type="entry name" value="BRI3"/>
</dbReference>
<dbReference type="VEuPathDB" id="FungiDB:H257_02140"/>
<dbReference type="GeneID" id="20804136"/>
<evidence type="ECO:0000313" key="2">
    <source>
        <dbReference type="EMBL" id="ETV87163.1"/>
    </source>
</evidence>
<gene>
    <name evidence="2" type="ORF">H257_02140</name>
</gene>
<reference evidence="2" key="1">
    <citation type="submission" date="2013-12" db="EMBL/GenBank/DDBJ databases">
        <title>The Genome Sequence of Aphanomyces astaci APO3.</title>
        <authorList>
            <consortium name="The Broad Institute Genomics Platform"/>
            <person name="Russ C."/>
            <person name="Tyler B."/>
            <person name="van West P."/>
            <person name="Dieguez-Uribeondo J."/>
            <person name="Young S.K."/>
            <person name="Zeng Q."/>
            <person name="Gargeya S."/>
            <person name="Fitzgerald M."/>
            <person name="Abouelleil A."/>
            <person name="Alvarado L."/>
            <person name="Chapman S.B."/>
            <person name="Gainer-Dewar J."/>
            <person name="Goldberg J."/>
            <person name="Griggs A."/>
            <person name="Gujja S."/>
            <person name="Hansen M."/>
            <person name="Howarth C."/>
            <person name="Imamovic A."/>
            <person name="Ireland A."/>
            <person name="Larimer J."/>
            <person name="McCowan C."/>
            <person name="Murphy C."/>
            <person name="Pearson M."/>
            <person name="Poon T.W."/>
            <person name="Priest M."/>
            <person name="Roberts A."/>
            <person name="Saif S."/>
            <person name="Shea T."/>
            <person name="Sykes S."/>
            <person name="Wortman J."/>
            <person name="Nusbaum C."/>
            <person name="Birren B."/>
        </authorList>
    </citation>
    <scope>NUCLEOTIDE SEQUENCE [LARGE SCALE GENOMIC DNA]</scope>
    <source>
        <strain evidence="2">APO3</strain>
    </source>
</reference>
<keyword evidence="1" id="KW-0812">Transmembrane</keyword>
<dbReference type="OrthoDB" id="2564984at2759"/>
<feature type="transmembrane region" description="Helical" evidence="1">
    <location>
        <begin position="98"/>
        <end position="117"/>
    </location>
</feature>
<dbReference type="Pfam" id="PF10164">
    <property type="entry name" value="BRI3"/>
    <property type="match status" value="1"/>
</dbReference>
<protein>
    <submittedName>
        <fullName evidence="2">Uncharacterized protein</fullName>
    </submittedName>
</protein>
<evidence type="ECO:0000256" key="1">
    <source>
        <dbReference type="SAM" id="Phobius"/>
    </source>
</evidence>
<dbReference type="RefSeq" id="XP_009823962.1">
    <property type="nucleotide sequence ID" value="XM_009825660.1"/>
</dbReference>
<keyword evidence="1" id="KW-1133">Transmembrane helix</keyword>
<keyword evidence="1" id="KW-0472">Membrane</keyword>
<dbReference type="PANTHER" id="PTHR13551">
    <property type="entry name" value="BRAIN PROTEIN I3"/>
    <property type="match status" value="1"/>
</dbReference>
<organism evidence="2">
    <name type="scientific">Aphanomyces astaci</name>
    <name type="common">Crayfish plague agent</name>
    <dbReference type="NCBI Taxonomy" id="112090"/>
    <lineage>
        <taxon>Eukaryota</taxon>
        <taxon>Sar</taxon>
        <taxon>Stramenopiles</taxon>
        <taxon>Oomycota</taxon>
        <taxon>Saprolegniomycetes</taxon>
        <taxon>Saprolegniales</taxon>
        <taxon>Verrucalvaceae</taxon>
        <taxon>Aphanomyces</taxon>
    </lineage>
</organism>
<sequence>MTVVCNNCRFDGNAKEAAFCSRCGGPLSGANATPSYAPQPTPPQQGYPGQGPPQYANVVQAQPQVLASAEFIVVPGQVITASGHCAHAVQTNEFTCPGVLLGILFFPIGILCCLLLTERRCVHCGAILN</sequence>
<dbReference type="AlphaFoldDB" id="W4H7R4"/>
<name>W4H7R4_APHAT</name>
<proteinExistence type="predicted"/>
<accession>W4H7R4</accession>
<dbReference type="EMBL" id="KI913116">
    <property type="protein sequence ID" value="ETV87163.1"/>
    <property type="molecule type" value="Genomic_DNA"/>
</dbReference>